<dbReference type="InterPro" id="IPR005146">
    <property type="entry name" value="B3/B4_tRNA-bd"/>
</dbReference>
<comment type="cofactor">
    <cofactor evidence="15">
        <name>Mg(2+)</name>
        <dbReference type="ChEBI" id="CHEBI:18420"/>
    </cofactor>
    <text evidence="15">Binds 2 magnesium ions per tetramer.</text>
</comment>
<evidence type="ECO:0000256" key="11">
    <source>
        <dbReference type="ARBA" id="ARBA00022884"/>
    </source>
</evidence>
<evidence type="ECO:0000259" key="17">
    <source>
        <dbReference type="PROSITE" id="PS50886"/>
    </source>
</evidence>
<dbReference type="NCBIfam" id="TIGR00472">
    <property type="entry name" value="pheT_bact"/>
    <property type="match status" value="1"/>
</dbReference>
<dbReference type="RefSeq" id="WP_053234708.1">
    <property type="nucleotide sequence ID" value="NZ_CP011125.1"/>
</dbReference>
<dbReference type="Pfam" id="PF03484">
    <property type="entry name" value="B5"/>
    <property type="match status" value="1"/>
</dbReference>
<evidence type="ECO:0000256" key="9">
    <source>
        <dbReference type="ARBA" id="ARBA00022840"/>
    </source>
</evidence>
<gene>
    <name evidence="15" type="primary">pheT</name>
    <name evidence="20" type="ORF">DB32_004601</name>
</gene>
<sequence>MKASYQWLRELSGVDASPSEMAERLTRAGVEVETLTAFGEGLDRVVVAEVRGKRPHPSRDKLTLVRVWNGKEEREVVCGAPNVPEPGAKVLLAEVGAKLPNGMEIAAREVAGVSSSGMLCSETELGIGADSDGIVVLERASSGRVGAPVVDALNLRDHVLGISLTPNRPDCLGHLGLAREIAMLFEQPFVLRAPPAPQRLLSVDSAESVSPVVTVLDPSRQHPGETLSLVQPAPGAPINVPIAIRDADRCSRYLGLVLQHVNVRPAPFWMRYRLHVLGQRSIDAVVDVTNWVLFETGHPIHAFDLDTLRGPAIVVRTARDGERFTTLDGIERALSTDDLVIADAEVPVALAGVMGGAASGVRAKTRNVLLEVAHFDPRSVRRTSRRHGLHTEASHRFERGVDPNGLEHVMRRAAQLLGTVAEAASAPSATDAHARRIAPVAISLRPGHVESLLGGPVPASEVRRVLEGVGCEIAPAEEGGWRVTAPTHRPDLGRPEDLIEEVARVRGYDHIPSALASMAPSADAGDRRYAIVRALREGAAAAGLFEAVNFAFCSRRDLELAKAPLDVVALSNPLSEERSVMRTSMLPGLLSDVVRAQRHQAPRALLFEVGRTYHPAPETPRRVVERPLLAVILSGPRELWVGDETAFDFWDGKGAVLAILRSVGLSGETVRDESLAETAPWLHPRRSARVVVGGRSVGVLGEVHPDVAEAFGATGRPVFGLLDIEAVVALTKAAGLPRARPLPRFPAVVRDLAVVVPEDTTSADVIAAISQAAPLAERAELFDVYRGKPVPEGRKSLAFRIAYRDPDATLTDARVEQVHAAVVQAIADRFGGALRA</sequence>
<dbReference type="InterPro" id="IPR012340">
    <property type="entry name" value="NA-bd_OB-fold"/>
</dbReference>
<evidence type="ECO:0000256" key="13">
    <source>
        <dbReference type="ARBA" id="ARBA00023146"/>
    </source>
</evidence>
<dbReference type="GO" id="GO:0004826">
    <property type="term" value="F:phenylalanine-tRNA ligase activity"/>
    <property type="evidence" value="ECO:0007669"/>
    <property type="project" value="UniProtKB-UniRule"/>
</dbReference>
<dbReference type="InterPro" id="IPR005147">
    <property type="entry name" value="tRNA_synthase_B5-dom"/>
</dbReference>
<dbReference type="Pfam" id="PF03147">
    <property type="entry name" value="FDX-ACB"/>
    <property type="match status" value="1"/>
</dbReference>
<evidence type="ECO:0000256" key="3">
    <source>
        <dbReference type="ARBA" id="ARBA00011209"/>
    </source>
</evidence>
<evidence type="ECO:0000256" key="1">
    <source>
        <dbReference type="ARBA" id="ARBA00004496"/>
    </source>
</evidence>
<evidence type="ECO:0000256" key="4">
    <source>
        <dbReference type="ARBA" id="ARBA00022490"/>
    </source>
</evidence>
<evidence type="ECO:0000313" key="20">
    <source>
        <dbReference type="EMBL" id="AKF07452.1"/>
    </source>
</evidence>
<keyword evidence="8 15" id="KW-0547">Nucleotide-binding</keyword>
<evidence type="ECO:0000256" key="2">
    <source>
        <dbReference type="ARBA" id="ARBA00008653"/>
    </source>
</evidence>
<feature type="domain" description="FDX-ACB" evidence="18">
    <location>
        <begin position="743"/>
        <end position="835"/>
    </location>
</feature>
<dbReference type="HAMAP" id="MF_00283">
    <property type="entry name" value="Phe_tRNA_synth_beta1"/>
    <property type="match status" value="1"/>
</dbReference>
<keyword evidence="7 15" id="KW-0479">Metal-binding</keyword>
<dbReference type="Gene3D" id="3.50.40.10">
    <property type="entry name" value="Phenylalanyl-trna Synthetase, Chain B, domain 3"/>
    <property type="match status" value="1"/>
</dbReference>
<dbReference type="SMART" id="SM00874">
    <property type="entry name" value="B5"/>
    <property type="match status" value="1"/>
</dbReference>
<dbReference type="SUPFAM" id="SSF54991">
    <property type="entry name" value="Anticodon-binding domain of PheRS"/>
    <property type="match status" value="1"/>
</dbReference>
<dbReference type="KEGG" id="samy:DB32_004601"/>
<dbReference type="PANTHER" id="PTHR10947">
    <property type="entry name" value="PHENYLALANYL-TRNA SYNTHETASE BETA CHAIN AND LEUCINE-RICH REPEAT-CONTAINING PROTEIN 47"/>
    <property type="match status" value="1"/>
</dbReference>
<proteinExistence type="inferred from homology"/>
<dbReference type="InterPro" id="IPR004532">
    <property type="entry name" value="Phe-tRNA-ligase_IIc_bsu_bact"/>
</dbReference>
<feature type="binding site" evidence="15">
    <location>
        <position position="491"/>
    </location>
    <ligand>
        <name>Mg(2+)</name>
        <dbReference type="ChEBI" id="CHEBI:18420"/>
        <note>shared with alpha subunit</note>
    </ligand>
</feature>
<evidence type="ECO:0000256" key="7">
    <source>
        <dbReference type="ARBA" id="ARBA00022723"/>
    </source>
</evidence>
<dbReference type="CDD" id="cd02796">
    <property type="entry name" value="tRNA_bind_bactPheRS"/>
    <property type="match status" value="1"/>
</dbReference>
<evidence type="ECO:0000256" key="6">
    <source>
        <dbReference type="ARBA" id="ARBA00022598"/>
    </source>
</evidence>
<dbReference type="AlphaFoldDB" id="A0A0F6W512"/>
<evidence type="ECO:0000256" key="14">
    <source>
        <dbReference type="ARBA" id="ARBA00049255"/>
    </source>
</evidence>
<dbReference type="GO" id="GO:0009328">
    <property type="term" value="C:phenylalanine-tRNA ligase complex"/>
    <property type="evidence" value="ECO:0007669"/>
    <property type="project" value="TreeGrafter"/>
</dbReference>
<dbReference type="SUPFAM" id="SSF56037">
    <property type="entry name" value="PheT/TilS domain"/>
    <property type="match status" value="1"/>
</dbReference>
<dbReference type="InterPro" id="IPR041616">
    <property type="entry name" value="PheRS_beta_core"/>
</dbReference>
<evidence type="ECO:0000256" key="8">
    <source>
        <dbReference type="ARBA" id="ARBA00022741"/>
    </source>
</evidence>
<dbReference type="GO" id="GO:0006432">
    <property type="term" value="P:phenylalanyl-tRNA aminoacylation"/>
    <property type="evidence" value="ECO:0007669"/>
    <property type="project" value="UniProtKB-UniRule"/>
</dbReference>
<dbReference type="InterPro" id="IPR009061">
    <property type="entry name" value="DNA-bd_dom_put_sf"/>
</dbReference>
<dbReference type="Proteomes" id="UP000034883">
    <property type="component" value="Chromosome"/>
</dbReference>
<dbReference type="InterPro" id="IPR005121">
    <property type="entry name" value="Fdx_antiC-bd"/>
</dbReference>
<feature type="binding site" evidence="15">
    <location>
        <position position="500"/>
    </location>
    <ligand>
        <name>Mg(2+)</name>
        <dbReference type="ChEBI" id="CHEBI:18420"/>
        <note>shared with alpha subunit</note>
    </ligand>
</feature>
<dbReference type="Pfam" id="PF03483">
    <property type="entry name" value="B3_4"/>
    <property type="match status" value="1"/>
</dbReference>
<dbReference type="PROSITE" id="PS50886">
    <property type="entry name" value="TRBD"/>
    <property type="match status" value="1"/>
</dbReference>
<dbReference type="EC" id="6.1.1.20" evidence="15"/>
<dbReference type="Gene3D" id="2.40.50.140">
    <property type="entry name" value="Nucleic acid-binding proteins"/>
    <property type="match status" value="1"/>
</dbReference>
<dbReference type="PROSITE" id="PS51447">
    <property type="entry name" value="FDX_ACB"/>
    <property type="match status" value="1"/>
</dbReference>
<dbReference type="InterPro" id="IPR036690">
    <property type="entry name" value="Fdx_antiC-bd_sf"/>
</dbReference>
<keyword evidence="10 15" id="KW-0460">Magnesium</keyword>
<evidence type="ECO:0000313" key="21">
    <source>
        <dbReference type="Proteomes" id="UP000034883"/>
    </source>
</evidence>
<dbReference type="CDD" id="cd00769">
    <property type="entry name" value="PheRS_beta_core"/>
    <property type="match status" value="1"/>
</dbReference>
<feature type="domain" description="TRNA-binding" evidence="17">
    <location>
        <begin position="39"/>
        <end position="150"/>
    </location>
</feature>
<dbReference type="Pfam" id="PF01588">
    <property type="entry name" value="tRNA_bind"/>
    <property type="match status" value="1"/>
</dbReference>
<keyword evidence="21" id="KW-1185">Reference proteome</keyword>
<dbReference type="InterPro" id="IPR002547">
    <property type="entry name" value="tRNA-bd_dom"/>
</dbReference>
<dbReference type="EMBL" id="CP011125">
    <property type="protein sequence ID" value="AKF07452.1"/>
    <property type="molecule type" value="Genomic_DNA"/>
</dbReference>
<dbReference type="FunFam" id="3.50.40.10:FF:000001">
    <property type="entry name" value="Phenylalanine--tRNA ligase beta subunit"/>
    <property type="match status" value="1"/>
</dbReference>
<feature type="binding site" evidence="15">
    <location>
        <position position="497"/>
    </location>
    <ligand>
        <name>Mg(2+)</name>
        <dbReference type="ChEBI" id="CHEBI:18420"/>
        <note>shared with alpha subunit</note>
    </ligand>
</feature>
<dbReference type="PROSITE" id="PS51483">
    <property type="entry name" value="B5"/>
    <property type="match status" value="1"/>
</dbReference>
<evidence type="ECO:0000256" key="5">
    <source>
        <dbReference type="ARBA" id="ARBA00022555"/>
    </source>
</evidence>
<dbReference type="InterPro" id="IPR045864">
    <property type="entry name" value="aa-tRNA-synth_II/BPL/LPL"/>
</dbReference>
<comment type="subunit">
    <text evidence="3 15">Tetramer of two alpha and two beta subunits.</text>
</comment>
<dbReference type="InterPro" id="IPR045060">
    <property type="entry name" value="Phe-tRNA-ligase_IIc_bsu"/>
</dbReference>
<dbReference type="OrthoDB" id="9805455at2"/>
<protein>
    <recommendedName>
        <fullName evidence="15">Phenylalanine--tRNA ligase beta subunit</fullName>
        <ecNumber evidence="15">6.1.1.20</ecNumber>
    </recommendedName>
    <alternativeName>
        <fullName evidence="15">Phenylalanyl-tRNA synthetase beta subunit</fullName>
        <shortName evidence="15">PheRS</shortName>
    </alternativeName>
</protein>
<keyword evidence="13 15" id="KW-0030">Aminoacyl-tRNA synthetase</keyword>
<name>A0A0F6W512_9BACT</name>
<keyword evidence="11 16" id="KW-0694">RNA-binding</keyword>
<evidence type="ECO:0000259" key="18">
    <source>
        <dbReference type="PROSITE" id="PS51447"/>
    </source>
</evidence>
<keyword evidence="12 15" id="KW-0648">Protein biosynthesis</keyword>
<evidence type="ECO:0000256" key="12">
    <source>
        <dbReference type="ARBA" id="ARBA00022917"/>
    </source>
</evidence>
<organism evidence="20 21">
    <name type="scientific">Sandaracinus amylolyticus</name>
    <dbReference type="NCBI Taxonomy" id="927083"/>
    <lineage>
        <taxon>Bacteria</taxon>
        <taxon>Pseudomonadati</taxon>
        <taxon>Myxococcota</taxon>
        <taxon>Polyangia</taxon>
        <taxon>Polyangiales</taxon>
        <taxon>Sandaracinaceae</taxon>
        <taxon>Sandaracinus</taxon>
    </lineage>
</organism>
<dbReference type="Pfam" id="PF17759">
    <property type="entry name" value="tRNA_synthFbeta"/>
    <property type="match status" value="1"/>
</dbReference>
<dbReference type="InterPro" id="IPR020825">
    <property type="entry name" value="Phe-tRNA_synthase-like_B3/B4"/>
</dbReference>
<comment type="catalytic activity">
    <reaction evidence="14 15">
        <text>tRNA(Phe) + L-phenylalanine + ATP = L-phenylalanyl-tRNA(Phe) + AMP + diphosphate + H(+)</text>
        <dbReference type="Rhea" id="RHEA:19413"/>
        <dbReference type="Rhea" id="RHEA-COMP:9668"/>
        <dbReference type="Rhea" id="RHEA-COMP:9699"/>
        <dbReference type="ChEBI" id="CHEBI:15378"/>
        <dbReference type="ChEBI" id="CHEBI:30616"/>
        <dbReference type="ChEBI" id="CHEBI:33019"/>
        <dbReference type="ChEBI" id="CHEBI:58095"/>
        <dbReference type="ChEBI" id="CHEBI:78442"/>
        <dbReference type="ChEBI" id="CHEBI:78531"/>
        <dbReference type="ChEBI" id="CHEBI:456215"/>
        <dbReference type="EC" id="6.1.1.20"/>
    </reaction>
</comment>
<dbReference type="GO" id="GO:0000049">
    <property type="term" value="F:tRNA binding"/>
    <property type="evidence" value="ECO:0007669"/>
    <property type="project" value="UniProtKB-UniRule"/>
</dbReference>
<dbReference type="SMART" id="SM00896">
    <property type="entry name" value="FDX-ACB"/>
    <property type="match status" value="1"/>
</dbReference>
<keyword evidence="9 15" id="KW-0067">ATP-binding</keyword>
<evidence type="ECO:0000256" key="15">
    <source>
        <dbReference type="HAMAP-Rule" id="MF_00283"/>
    </source>
</evidence>
<evidence type="ECO:0000256" key="16">
    <source>
        <dbReference type="PROSITE-ProRule" id="PRU00209"/>
    </source>
</evidence>
<dbReference type="Gene3D" id="3.30.930.10">
    <property type="entry name" value="Bira Bifunctional Protein, Domain 2"/>
    <property type="match status" value="1"/>
</dbReference>
<dbReference type="FunFam" id="3.30.70.380:FF:000001">
    <property type="entry name" value="Phenylalanine--tRNA ligase beta subunit"/>
    <property type="match status" value="1"/>
</dbReference>
<comment type="subcellular location">
    <subcellularLocation>
        <location evidence="1 15">Cytoplasm</location>
    </subcellularLocation>
</comment>
<dbReference type="GO" id="GO:0000287">
    <property type="term" value="F:magnesium ion binding"/>
    <property type="evidence" value="ECO:0007669"/>
    <property type="project" value="UniProtKB-UniRule"/>
</dbReference>
<reference evidence="20 21" key="1">
    <citation type="submission" date="2015-03" db="EMBL/GenBank/DDBJ databases">
        <title>Genome assembly of Sandaracinus amylolyticus DSM 53668.</title>
        <authorList>
            <person name="Sharma G."/>
            <person name="Subramanian S."/>
        </authorList>
    </citation>
    <scope>NUCLEOTIDE SEQUENCE [LARGE SCALE GENOMIC DNA]</scope>
    <source>
        <strain evidence="20 21">DSM 53668</strain>
    </source>
</reference>
<dbReference type="PANTHER" id="PTHR10947:SF0">
    <property type="entry name" value="PHENYLALANINE--TRNA LIGASE BETA SUBUNIT"/>
    <property type="match status" value="1"/>
</dbReference>
<dbReference type="SUPFAM" id="SSF46955">
    <property type="entry name" value="Putative DNA-binding domain"/>
    <property type="match status" value="1"/>
</dbReference>
<dbReference type="SUPFAM" id="SSF55681">
    <property type="entry name" value="Class II aaRS and biotin synthetases"/>
    <property type="match status" value="1"/>
</dbReference>
<dbReference type="Gene3D" id="3.30.70.380">
    <property type="entry name" value="Ferrodoxin-fold anticodon-binding domain"/>
    <property type="match status" value="1"/>
</dbReference>
<evidence type="ECO:0000259" key="19">
    <source>
        <dbReference type="PROSITE" id="PS51483"/>
    </source>
</evidence>
<dbReference type="GO" id="GO:0005524">
    <property type="term" value="F:ATP binding"/>
    <property type="evidence" value="ECO:0007669"/>
    <property type="project" value="UniProtKB-UniRule"/>
</dbReference>
<feature type="domain" description="B5" evidence="19">
    <location>
        <begin position="437"/>
        <end position="513"/>
    </location>
</feature>
<dbReference type="STRING" id="927083.DB32_004601"/>
<dbReference type="InterPro" id="IPR033714">
    <property type="entry name" value="tRNA_bind_bactPheRS"/>
</dbReference>
<dbReference type="SUPFAM" id="SSF50249">
    <property type="entry name" value="Nucleic acid-binding proteins"/>
    <property type="match status" value="1"/>
</dbReference>
<evidence type="ECO:0000256" key="10">
    <source>
        <dbReference type="ARBA" id="ARBA00022842"/>
    </source>
</evidence>
<keyword evidence="4 15" id="KW-0963">Cytoplasm</keyword>
<keyword evidence="6 15" id="KW-0436">Ligase</keyword>
<comment type="similarity">
    <text evidence="2 15">Belongs to the phenylalanyl-tRNA synthetase beta subunit family. Type 1 subfamily.</text>
</comment>
<dbReference type="SMART" id="SM00873">
    <property type="entry name" value="B3_4"/>
    <property type="match status" value="1"/>
</dbReference>
<feature type="binding site" evidence="15">
    <location>
        <position position="501"/>
    </location>
    <ligand>
        <name>Mg(2+)</name>
        <dbReference type="ChEBI" id="CHEBI:18420"/>
        <note>shared with alpha subunit</note>
    </ligand>
</feature>
<dbReference type="Gene3D" id="3.30.56.10">
    <property type="match status" value="2"/>
</dbReference>
<accession>A0A0F6W512</accession>
<keyword evidence="5 16" id="KW-0820">tRNA-binding</keyword>